<proteinExistence type="evidence at transcript level"/>
<feature type="transmembrane region" description="Helical" evidence="6">
    <location>
        <begin position="124"/>
        <end position="143"/>
    </location>
</feature>
<name>A0A0K8TPY6_TABBR</name>
<keyword evidence="5 6" id="KW-0472">Membrane</keyword>
<dbReference type="InterPro" id="IPR006696">
    <property type="entry name" value="DUF423"/>
</dbReference>
<evidence type="ECO:0000256" key="1">
    <source>
        <dbReference type="ARBA" id="ARBA00004141"/>
    </source>
</evidence>
<dbReference type="GO" id="GO:0016020">
    <property type="term" value="C:membrane"/>
    <property type="evidence" value="ECO:0007669"/>
    <property type="project" value="UniProtKB-SubCell"/>
</dbReference>
<evidence type="ECO:0000256" key="3">
    <source>
        <dbReference type="ARBA" id="ARBA00022692"/>
    </source>
</evidence>
<comment type="similarity">
    <text evidence="2">Belongs to the TMEM256 family.</text>
</comment>
<dbReference type="PANTHER" id="PTHR43461:SF1">
    <property type="entry name" value="TRANSMEMBRANE PROTEIN 256"/>
    <property type="match status" value="1"/>
</dbReference>
<accession>A0A0K8TPY6</accession>
<evidence type="ECO:0000256" key="2">
    <source>
        <dbReference type="ARBA" id="ARBA00006208"/>
    </source>
</evidence>
<sequence length="175" mass="18686">MSPGETLNYVLFGNPVSSSVLSAVSSVAKSAGIISTKQSQVTGKTTTKIMSSTLPLWRLAGSHLNFVRIAGFSGATAVILGAYGSHRQYPDDKGESKSVFETANKFHFFHSIALMAVPITRRPLITGSLMLAGICLFSGVCYYRAFTEDRSLSKLGKLAPLGGFCLILAWASMIL</sequence>
<keyword evidence="4 6" id="KW-1133">Transmembrane helix</keyword>
<dbReference type="AlphaFoldDB" id="A0A0K8TPY6"/>
<keyword evidence="3 6" id="KW-0812">Transmembrane</keyword>
<organism evidence="7">
    <name type="scientific">Tabanus bromius</name>
    <name type="common">Band-eyed brown horse fly</name>
    <dbReference type="NCBI Taxonomy" id="304241"/>
    <lineage>
        <taxon>Eukaryota</taxon>
        <taxon>Metazoa</taxon>
        <taxon>Ecdysozoa</taxon>
        <taxon>Arthropoda</taxon>
        <taxon>Hexapoda</taxon>
        <taxon>Insecta</taxon>
        <taxon>Pterygota</taxon>
        <taxon>Neoptera</taxon>
        <taxon>Endopterygota</taxon>
        <taxon>Diptera</taxon>
        <taxon>Brachycera</taxon>
        <taxon>Tabanomorpha</taxon>
        <taxon>Tabanoidea</taxon>
        <taxon>Tabanidae</taxon>
        <taxon>Tabanus</taxon>
    </lineage>
</organism>
<protein>
    <submittedName>
        <fullName evidence="7">Putative conserved plasma membrane protein</fullName>
    </submittedName>
</protein>
<feature type="transmembrane region" description="Helical" evidence="6">
    <location>
        <begin position="155"/>
        <end position="174"/>
    </location>
</feature>
<evidence type="ECO:0000313" key="7">
    <source>
        <dbReference type="EMBL" id="JAI16462.1"/>
    </source>
</evidence>
<evidence type="ECO:0000256" key="5">
    <source>
        <dbReference type="ARBA" id="ARBA00023136"/>
    </source>
</evidence>
<comment type="subcellular location">
    <subcellularLocation>
        <location evidence="1">Membrane</location>
        <topology evidence="1">Multi-pass membrane protein</topology>
    </subcellularLocation>
</comment>
<dbReference type="Pfam" id="PF04241">
    <property type="entry name" value="DUF423"/>
    <property type="match status" value="1"/>
</dbReference>
<evidence type="ECO:0000256" key="4">
    <source>
        <dbReference type="ARBA" id="ARBA00022989"/>
    </source>
</evidence>
<evidence type="ECO:0000256" key="6">
    <source>
        <dbReference type="SAM" id="Phobius"/>
    </source>
</evidence>
<dbReference type="PANTHER" id="PTHR43461">
    <property type="entry name" value="TRANSMEMBRANE PROTEIN 256"/>
    <property type="match status" value="1"/>
</dbReference>
<reference evidence="7" key="1">
    <citation type="journal article" date="2015" name="Insect Biochem. Mol. Biol.">
        <title>An insight into the sialome of the horse fly, Tabanus bromius.</title>
        <authorList>
            <person name="Ribeiro J.M."/>
            <person name="Kazimirova M."/>
            <person name="Takac P."/>
            <person name="Andersen J.F."/>
            <person name="Francischetti I.M."/>
        </authorList>
    </citation>
    <scope>NUCLEOTIDE SEQUENCE</scope>
</reference>
<dbReference type="EMBL" id="GDAI01001141">
    <property type="protein sequence ID" value="JAI16462.1"/>
    <property type="molecule type" value="mRNA"/>
</dbReference>